<dbReference type="Gene3D" id="3.20.20.410">
    <property type="entry name" value="Protein of unknown function UPF0759"/>
    <property type="match status" value="1"/>
</dbReference>
<proteinExistence type="predicted"/>
<keyword evidence="2" id="KW-1185">Reference proteome</keyword>
<dbReference type="RefSeq" id="WP_309393990.1">
    <property type="nucleotide sequence ID" value="NZ_JADBEO010000047.1"/>
</dbReference>
<dbReference type="PANTHER" id="PTHR30348:SF4">
    <property type="entry name" value="DUF72 DOMAIN-CONTAINING PROTEIN"/>
    <property type="match status" value="1"/>
</dbReference>
<protein>
    <submittedName>
        <fullName evidence="1">DUF72 domain-containing protein</fullName>
    </submittedName>
</protein>
<accession>A0ABU1DJM4</accession>
<comment type="caution">
    <text evidence="1">The sequence shown here is derived from an EMBL/GenBank/DDBJ whole genome shotgun (WGS) entry which is preliminary data.</text>
</comment>
<dbReference type="InterPro" id="IPR036520">
    <property type="entry name" value="UPF0759_sf"/>
</dbReference>
<evidence type="ECO:0000313" key="2">
    <source>
        <dbReference type="Proteomes" id="UP001181622"/>
    </source>
</evidence>
<dbReference type="InterPro" id="IPR002763">
    <property type="entry name" value="DUF72"/>
</dbReference>
<organism evidence="1 2">
    <name type="scientific">Chelatococcus sambhunathii</name>
    <dbReference type="NCBI Taxonomy" id="363953"/>
    <lineage>
        <taxon>Bacteria</taxon>
        <taxon>Pseudomonadati</taxon>
        <taxon>Pseudomonadota</taxon>
        <taxon>Alphaproteobacteria</taxon>
        <taxon>Hyphomicrobiales</taxon>
        <taxon>Chelatococcaceae</taxon>
        <taxon>Chelatococcus</taxon>
    </lineage>
</organism>
<dbReference type="Pfam" id="PF01904">
    <property type="entry name" value="DUF72"/>
    <property type="match status" value="1"/>
</dbReference>
<dbReference type="EMBL" id="JADBEO010000047">
    <property type="protein sequence ID" value="MDR4308328.1"/>
    <property type="molecule type" value="Genomic_DNA"/>
</dbReference>
<gene>
    <name evidence="1" type="ORF">IHQ68_17050</name>
</gene>
<sequence>MAGGRIFVGVGGWTFEPWRGTFYPAGLKKDAELAYMAERLTAIEINGTFYRGQKPETFARWASEAPDGFQFPLKASRFTTSRRVLAEGAESIEKFWATKPTALGDKLGPILWQLPSYKRFEREDVAAFLKLLPAVQDGVKLRHVIEATHESFADPAFVELLREAKAEVAQVVIDDPDHPTIADVTADFVYLRLERSREDVETGYPADELDAWAKRLKTYAAGGVPSDLPTLTGSKPAKTPRDVYCFFISGAKVRNPAAAMAMIERVGR</sequence>
<reference evidence="1" key="1">
    <citation type="submission" date="2020-10" db="EMBL/GenBank/DDBJ databases">
        <authorList>
            <person name="Abbas A."/>
            <person name="Razzaq R."/>
            <person name="Waqas M."/>
            <person name="Abbas N."/>
            <person name="Nielsen T.K."/>
            <person name="Hansen L.H."/>
            <person name="Hussain S."/>
            <person name="Shahid M."/>
        </authorList>
    </citation>
    <scope>NUCLEOTIDE SEQUENCE</scope>
    <source>
        <strain evidence="1">S14</strain>
    </source>
</reference>
<evidence type="ECO:0000313" key="1">
    <source>
        <dbReference type="EMBL" id="MDR4308328.1"/>
    </source>
</evidence>
<dbReference type="SUPFAM" id="SSF117396">
    <property type="entry name" value="TM1631-like"/>
    <property type="match status" value="1"/>
</dbReference>
<dbReference type="Proteomes" id="UP001181622">
    <property type="component" value="Unassembled WGS sequence"/>
</dbReference>
<dbReference type="PANTHER" id="PTHR30348">
    <property type="entry name" value="UNCHARACTERIZED PROTEIN YECE"/>
    <property type="match status" value="1"/>
</dbReference>
<name>A0ABU1DJM4_9HYPH</name>